<dbReference type="RefSeq" id="XP_067175778.1">
    <property type="nucleotide sequence ID" value="XM_067320403.1"/>
</dbReference>
<dbReference type="InterPro" id="IPR036443">
    <property type="entry name" value="Znf_RanBP2_sf"/>
</dbReference>
<sequence length="305" mass="33458">MLQLRGLACVRWRAVQRFVVPVFCTDRRYVALAPGKWKCGCGLHNFDFHLECYGCHEKRTDLPDTKHTSPLSLLSDMRLDDDDAAEEHYSSTARDNVHLVEGVWMCPACYTFNGAVRVACMYCRETRSHLQLRKAADERVDHHANGFEQAAAATSTHLAESETAAAAGAGFSSARSGDSVPSQPFKKGDWYCVCGAHNFSRNTHCLKCHAPRASSKSEAEAKGLPGNQSGDWTCPECEMYNFSWRKVCKRCNRALPTDDGAPALLRKAAATTAKTASGWVCEVCHSLNPAEDAAMCAICGSPMRA</sequence>
<dbReference type="GO" id="GO:0008270">
    <property type="term" value="F:zinc ion binding"/>
    <property type="evidence" value="ECO:0007669"/>
    <property type="project" value="UniProtKB-KW"/>
</dbReference>
<reference evidence="7" key="2">
    <citation type="journal article" date="2021" name="Sci. Data">
        <title>Chromosome-scale genome sequencing, assembly and annotation of six genomes from subfamily Leishmaniinae.</title>
        <authorList>
            <person name="Almutairi H."/>
            <person name="Urbaniak M.D."/>
            <person name="Bates M.D."/>
            <person name="Jariyapan N."/>
            <person name="Kwakye-Nuako G."/>
            <person name="Thomaz Soccol V."/>
            <person name="Al-Salem W.S."/>
            <person name="Dillon R.J."/>
            <person name="Bates P.A."/>
            <person name="Gatherer D."/>
        </authorList>
    </citation>
    <scope>NUCLEOTIDE SEQUENCE [LARGE SCALE GENOMIC DNA]</scope>
</reference>
<dbReference type="GO" id="GO:0003729">
    <property type="term" value="F:mRNA binding"/>
    <property type="evidence" value="ECO:0007669"/>
    <property type="project" value="TreeGrafter"/>
</dbReference>
<dbReference type="Proteomes" id="UP000673552">
    <property type="component" value="Unassembled WGS sequence"/>
</dbReference>
<name>A0A836GPW0_9TRYP</name>
<dbReference type="OrthoDB" id="448399at2759"/>
<dbReference type="PANTHER" id="PTHR23111">
    <property type="entry name" value="ZINC FINGER PROTEIN"/>
    <property type="match status" value="1"/>
</dbReference>
<dbReference type="KEGG" id="lmat:92512915"/>
<reference evidence="7" key="1">
    <citation type="journal article" date="2021" name="Microbiol. Resour. Announc.">
        <title>LGAAP: Leishmaniinae Genome Assembly and Annotation Pipeline.</title>
        <authorList>
            <person name="Almutairi H."/>
            <person name="Urbaniak M.D."/>
            <person name="Bates M.D."/>
            <person name="Jariyapan N."/>
            <person name="Kwakye-Nuako G."/>
            <person name="Thomaz-Soccol V."/>
            <person name="Al-Salem W.S."/>
            <person name="Dillon R.J."/>
            <person name="Bates P.A."/>
            <person name="Gatherer D."/>
        </authorList>
    </citation>
    <scope>NUCLEOTIDE SEQUENCE [LARGE SCALE GENOMIC DNA]</scope>
</reference>
<evidence type="ECO:0000256" key="4">
    <source>
        <dbReference type="PROSITE-ProRule" id="PRU00322"/>
    </source>
</evidence>
<keyword evidence="7" id="KW-1185">Reference proteome</keyword>
<feature type="domain" description="RanBP2-type" evidence="5">
    <location>
        <begin position="100"/>
        <end position="129"/>
    </location>
</feature>
<keyword evidence="2 4" id="KW-0863">Zinc-finger</keyword>
<evidence type="ECO:0000256" key="2">
    <source>
        <dbReference type="ARBA" id="ARBA00022771"/>
    </source>
</evidence>
<dbReference type="SMART" id="SM00547">
    <property type="entry name" value="ZnF_RBZ"/>
    <property type="match status" value="5"/>
</dbReference>
<evidence type="ECO:0000256" key="1">
    <source>
        <dbReference type="ARBA" id="ARBA00022723"/>
    </source>
</evidence>
<dbReference type="AlphaFoldDB" id="A0A836GPW0"/>
<dbReference type="Pfam" id="PF00641">
    <property type="entry name" value="Zn_ribbon_RanBP"/>
    <property type="match status" value="2"/>
</dbReference>
<dbReference type="InterPro" id="IPR001876">
    <property type="entry name" value="Znf_RanBP2"/>
</dbReference>
<feature type="domain" description="RanBP2-type" evidence="5">
    <location>
        <begin position="186"/>
        <end position="214"/>
    </location>
</feature>
<keyword evidence="3" id="KW-0862">Zinc</keyword>
<accession>A0A836GPW0</accession>
<evidence type="ECO:0000256" key="3">
    <source>
        <dbReference type="ARBA" id="ARBA00022833"/>
    </source>
</evidence>
<evidence type="ECO:0000259" key="5">
    <source>
        <dbReference type="PROSITE" id="PS50199"/>
    </source>
</evidence>
<keyword evidence="1" id="KW-0479">Metal-binding</keyword>
<evidence type="ECO:0000313" key="6">
    <source>
        <dbReference type="EMBL" id="KAG5469605.1"/>
    </source>
</evidence>
<dbReference type="GeneID" id="92512915"/>
<protein>
    <recommendedName>
        <fullName evidence="5">RanBP2-type domain-containing protein</fullName>
    </recommendedName>
</protein>
<dbReference type="PROSITE" id="PS01358">
    <property type="entry name" value="ZF_RANBP2_1"/>
    <property type="match status" value="2"/>
</dbReference>
<dbReference type="PANTHER" id="PTHR23111:SF40">
    <property type="entry name" value="RNA-BINDING PROTEIN INVOLVED IN HETEROCHROMATIN ASSEMBLY-RELATED"/>
    <property type="match status" value="1"/>
</dbReference>
<dbReference type="PROSITE" id="PS50199">
    <property type="entry name" value="ZF_RANBP2_2"/>
    <property type="match status" value="3"/>
</dbReference>
<gene>
    <name evidence="6" type="ORF">LSCM1_02837</name>
</gene>
<proteinExistence type="predicted"/>
<organism evidence="6 7">
    <name type="scientific">Leishmania martiniquensis</name>
    <dbReference type="NCBI Taxonomy" id="1580590"/>
    <lineage>
        <taxon>Eukaryota</taxon>
        <taxon>Discoba</taxon>
        <taxon>Euglenozoa</taxon>
        <taxon>Kinetoplastea</taxon>
        <taxon>Metakinetoplastina</taxon>
        <taxon>Trypanosomatida</taxon>
        <taxon>Trypanosomatidae</taxon>
        <taxon>Leishmaniinae</taxon>
        <taxon>Leishmania</taxon>
    </lineage>
</organism>
<comment type="caution">
    <text evidence="6">The sequence shown here is derived from an EMBL/GenBank/DDBJ whole genome shotgun (WGS) entry which is preliminary data.</text>
</comment>
<feature type="domain" description="RanBP2-type" evidence="5">
    <location>
        <begin position="228"/>
        <end position="257"/>
    </location>
</feature>
<dbReference type="EMBL" id="JAFEUZ010000033">
    <property type="protein sequence ID" value="KAG5469605.1"/>
    <property type="molecule type" value="Genomic_DNA"/>
</dbReference>
<dbReference type="SUPFAM" id="SSF90209">
    <property type="entry name" value="Ran binding protein zinc finger-like"/>
    <property type="match status" value="3"/>
</dbReference>
<evidence type="ECO:0000313" key="7">
    <source>
        <dbReference type="Proteomes" id="UP000673552"/>
    </source>
</evidence>
<dbReference type="Gene3D" id="4.10.1060.10">
    <property type="entry name" value="Zinc finger, RanBP2-type"/>
    <property type="match status" value="3"/>
</dbReference>